<sequence length="119" mass="13554">MPQDEVQITPLGGQSPAISRSRKNVILDSQYDEILDMYVCHLHNNIQIVLDENVAYRTLLESINDKLAILTIDTPLTWRRLAGLPCRLAVECVEKHFEAFLSKLDEKETIIKADKCSQT</sequence>
<reference evidence="1 2" key="1">
    <citation type="submission" date="2023-09" db="EMBL/GenBank/DDBJ databases">
        <title>Nesidiocoris tenuis whole genome shotgun sequence.</title>
        <authorList>
            <person name="Shibata T."/>
            <person name="Shimoda M."/>
            <person name="Kobayashi T."/>
            <person name="Uehara T."/>
        </authorList>
    </citation>
    <scope>NUCLEOTIDE SEQUENCE [LARGE SCALE GENOMIC DNA]</scope>
    <source>
        <strain evidence="1 2">Japan</strain>
    </source>
</reference>
<dbReference type="EMBL" id="AP028912">
    <property type="protein sequence ID" value="BES93662.1"/>
    <property type="molecule type" value="Genomic_DNA"/>
</dbReference>
<accession>A0ABN7AQQ2</accession>
<name>A0ABN7AQQ2_9HEMI</name>
<evidence type="ECO:0000313" key="1">
    <source>
        <dbReference type="EMBL" id="BES93662.1"/>
    </source>
</evidence>
<dbReference type="Proteomes" id="UP001307889">
    <property type="component" value="Chromosome 4"/>
</dbReference>
<evidence type="ECO:0000313" key="2">
    <source>
        <dbReference type="Proteomes" id="UP001307889"/>
    </source>
</evidence>
<gene>
    <name evidence="1" type="ORF">NTJ_06471</name>
</gene>
<keyword evidence="2" id="KW-1185">Reference proteome</keyword>
<proteinExistence type="predicted"/>
<organism evidence="1 2">
    <name type="scientific">Nesidiocoris tenuis</name>
    <dbReference type="NCBI Taxonomy" id="355587"/>
    <lineage>
        <taxon>Eukaryota</taxon>
        <taxon>Metazoa</taxon>
        <taxon>Ecdysozoa</taxon>
        <taxon>Arthropoda</taxon>
        <taxon>Hexapoda</taxon>
        <taxon>Insecta</taxon>
        <taxon>Pterygota</taxon>
        <taxon>Neoptera</taxon>
        <taxon>Paraneoptera</taxon>
        <taxon>Hemiptera</taxon>
        <taxon>Heteroptera</taxon>
        <taxon>Panheteroptera</taxon>
        <taxon>Cimicomorpha</taxon>
        <taxon>Miridae</taxon>
        <taxon>Dicyphina</taxon>
        <taxon>Nesidiocoris</taxon>
    </lineage>
</organism>
<protein>
    <submittedName>
        <fullName evidence="1">Uncharacterized protein</fullName>
    </submittedName>
</protein>